<feature type="transmembrane region" description="Helical" evidence="8">
    <location>
        <begin position="128"/>
        <end position="152"/>
    </location>
</feature>
<dbReference type="GO" id="GO:0050909">
    <property type="term" value="P:sensory perception of taste"/>
    <property type="evidence" value="ECO:0007669"/>
    <property type="project" value="InterPro"/>
</dbReference>
<name>A0A7R8YWD1_HERIL</name>
<keyword evidence="10" id="KW-1185">Reference proteome</keyword>
<dbReference type="Pfam" id="PF08395">
    <property type="entry name" value="7tm_7"/>
    <property type="match status" value="1"/>
</dbReference>
<protein>
    <recommendedName>
        <fullName evidence="11">Gustatory receptor</fullName>
    </recommendedName>
</protein>
<feature type="transmembrane region" description="Helical" evidence="8">
    <location>
        <begin position="449"/>
        <end position="473"/>
    </location>
</feature>
<gene>
    <name evidence="9" type="ORF">HERILL_LOCUS9442</name>
</gene>
<dbReference type="PANTHER" id="PTHR21143">
    <property type="entry name" value="INVERTEBRATE GUSTATORY RECEPTOR"/>
    <property type="match status" value="1"/>
</dbReference>
<dbReference type="GO" id="GO:0005886">
    <property type="term" value="C:plasma membrane"/>
    <property type="evidence" value="ECO:0007669"/>
    <property type="project" value="UniProtKB-SubCell"/>
</dbReference>
<dbReference type="GO" id="GO:0008049">
    <property type="term" value="P:male courtship behavior"/>
    <property type="evidence" value="ECO:0007669"/>
    <property type="project" value="TreeGrafter"/>
</dbReference>
<sequence length="711" mass="82077">MKLLRRTSIKDLSGFLTIYKVAGLAPFSRKDSVRLFLGIYQVLHLVLVVFLFFSAFFIYDVFSGNTLSSLVSGLVFVALSLAHVVLNVQAFCTRKDQQRILDMFRLIDSEFREKLTVRTNTERWNRKYVIGFLVILLVILGNDAIICFSRAMNQFTDGFWVSTFSREIVILRLTQCMHYVSMASERLNLLNAKIEEIVAVRKTTPTFIILEDNYGRRRFNNGTKSESVSIEKILMLKQIFGHIWEVTNIINDCFGWSLLAIVTYYFLDFTSNGYWLFLALEHFIPYFLIMECLCRMIPLAFMLSVLSWSETTGCLVHKLEKSTESEQYNALVSEFSLQIMHEPFHISANGFFTIDFELLGSVLHFLLITYIFICVVFILKAFEDGSNLSTLVSILIFVASSVVHFVFNFESIFTRNKQRRVFDIFSKIDNVFSAKLGVKVDTEKMNRKYTIWFIMGTSMVLFSDGLLCLSKYLNGYNNGFWFTVFSRLILKLRMFQCLLYVQVASERLKLVNEKLKEINSLGRNLSNFTILEANNVPCLDLGEAHSLHSINQILALKDIFGRVWEVMNVINDCFGWSLLAIISYCFLDFTSNGYWLFLAMEDIVPDFVVLECLCRMFQLGLMLTVLSWICDMCKRESEETGRLVRKFKKSTNNEQYNSLISEFSLQIMHESIRVSANGFFTIDFELLGSMAATTVTYLVILIQFLLNESGN</sequence>
<evidence type="ECO:0000313" key="9">
    <source>
        <dbReference type="EMBL" id="CAD7086686.1"/>
    </source>
</evidence>
<feature type="transmembrane region" description="Helical" evidence="8">
    <location>
        <begin position="607"/>
        <end position="629"/>
    </location>
</feature>
<dbReference type="GO" id="GO:0007635">
    <property type="term" value="P:chemosensory behavior"/>
    <property type="evidence" value="ECO:0007669"/>
    <property type="project" value="TreeGrafter"/>
</dbReference>
<feature type="transmembrane region" description="Helical" evidence="8">
    <location>
        <begin position="273"/>
        <end position="294"/>
    </location>
</feature>
<evidence type="ECO:0000256" key="6">
    <source>
        <dbReference type="ARBA" id="ARBA00023170"/>
    </source>
</evidence>
<dbReference type="AlphaFoldDB" id="A0A7R8YWD1"/>
<organism evidence="9 10">
    <name type="scientific">Hermetia illucens</name>
    <name type="common">Black soldier fly</name>
    <dbReference type="NCBI Taxonomy" id="343691"/>
    <lineage>
        <taxon>Eukaryota</taxon>
        <taxon>Metazoa</taxon>
        <taxon>Ecdysozoa</taxon>
        <taxon>Arthropoda</taxon>
        <taxon>Hexapoda</taxon>
        <taxon>Insecta</taxon>
        <taxon>Pterygota</taxon>
        <taxon>Neoptera</taxon>
        <taxon>Endopterygota</taxon>
        <taxon>Diptera</taxon>
        <taxon>Brachycera</taxon>
        <taxon>Stratiomyomorpha</taxon>
        <taxon>Stratiomyidae</taxon>
        <taxon>Hermetiinae</taxon>
        <taxon>Hermetia</taxon>
    </lineage>
</organism>
<evidence type="ECO:0008006" key="11">
    <source>
        <dbReference type="Google" id="ProtNLM"/>
    </source>
</evidence>
<feature type="transmembrane region" description="Helical" evidence="8">
    <location>
        <begin position="569"/>
        <end position="587"/>
    </location>
</feature>
<dbReference type="Proteomes" id="UP000594454">
    <property type="component" value="Chromosome 4"/>
</dbReference>
<evidence type="ECO:0000313" key="10">
    <source>
        <dbReference type="Proteomes" id="UP000594454"/>
    </source>
</evidence>
<evidence type="ECO:0000256" key="7">
    <source>
        <dbReference type="ARBA" id="ARBA00023224"/>
    </source>
</evidence>
<dbReference type="EMBL" id="LR899012">
    <property type="protein sequence ID" value="CAD7086686.1"/>
    <property type="molecule type" value="Genomic_DNA"/>
</dbReference>
<dbReference type="InParanoid" id="A0A7R8YWD1"/>
<keyword evidence="4 8" id="KW-1133">Transmembrane helix</keyword>
<keyword evidence="3 8" id="KW-0812">Transmembrane</keyword>
<dbReference type="GO" id="GO:0030424">
    <property type="term" value="C:axon"/>
    <property type="evidence" value="ECO:0007669"/>
    <property type="project" value="TreeGrafter"/>
</dbReference>
<feature type="transmembrane region" description="Helical" evidence="8">
    <location>
        <begin position="388"/>
        <end position="409"/>
    </location>
</feature>
<feature type="transmembrane region" description="Helical" evidence="8">
    <location>
        <begin position="249"/>
        <end position="267"/>
    </location>
</feature>
<evidence type="ECO:0000256" key="8">
    <source>
        <dbReference type="SAM" id="Phobius"/>
    </source>
</evidence>
<dbReference type="PANTHER" id="PTHR21143:SF133">
    <property type="entry name" value="GUSTATORY AND PHEROMONE RECEPTOR 32A-RELATED"/>
    <property type="match status" value="1"/>
</dbReference>
<comment type="subcellular location">
    <subcellularLocation>
        <location evidence="1">Cell membrane</location>
        <topology evidence="1">Multi-pass membrane protein</topology>
    </subcellularLocation>
</comment>
<evidence type="ECO:0000256" key="4">
    <source>
        <dbReference type="ARBA" id="ARBA00022989"/>
    </source>
</evidence>
<dbReference type="InterPro" id="IPR013604">
    <property type="entry name" value="7TM_chemorcpt"/>
</dbReference>
<dbReference type="GO" id="GO:0043025">
    <property type="term" value="C:neuronal cell body"/>
    <property type="evidence" value="ECO:0007669"/>
    <property type="project" value="TreeGrafter"/>
</dbReference>
<proteinExistence type="predicted"/>
<evidence type="ECO:0000256" key="2">
    <source>
        <dbReference type="ARBA" id="ARBA00022475"/>
    </source>
</evidence>
<reference evidence="9 10" key="1">
    <citation type="submission" date="2020-11" db="EMBL/GenBank/DDBJ databases">
        <authorList>
            <person name="Wallbank WR R."/>
            <person name="Pardo Diaz C."/>
            <person name="Kozak K."/>
            <person name="Martin S."/>
            <person name="Jiggins C."/>
            <person name="Moest M."/>
            <person name="Warren A I."/>
            <person name="Generalovic N T."/>
            <person name="Byers J.R.P. K."/>
            <person name="Montejo-Kovacevich G."/>
            <person name="Yen C E."/>
        </authorList>
    </citation>
    <scope>NUCLEOTIDE SEQUENCE [LARGE SCALE GENOMIC DNA]</scope>
</reference>
<dbReference type="GO" id="GO:0007165">
    <property type="term" value="P:signal transduction"/>
    <property type="evidence" value="ECO:0007669"/>
    <property type="project" value="UniProtKB-KW"/>
</dbReference>
<feature type="transmembrane region" description="Helical" evidence="8">
    <location>
        <begin position="71"/>
        <end position="92"/>
    </location>
</feature>
<evidence type="ECO:0000256" key="5">
    <source>
        <dbReference type="ARBA" id="ARBA00023136"/>
    </source>
</evidence>
<keyword evidence="7" id="KW-0807">Transducer</keyword>
<keyword evidence="5 8" id="KW-0472">Membrane</keyword>
<keyword evidence="2" id="KW-1003">Cell membrane</keyword>
<accession>A0A7R8YWD1</accession>
<evidence type="ECO:0000256" key="3">
    <source>
        <dbReference type="ARBA" id="ARBA00022692"/>
    </source>
</evidence>
<keyword evidence="6" id="KW-0675">Receptor</keyword>
<dbReference type="OrthoDB" id="6366728at2759"/>
<feature type="transmembrane region" description="Helical" evidence="8">
    <location>
        <begin position="35"/>
        <end position="59"/>
    </location>
</feature>
<feature type="transmembrane region" description="Helical" evidence="8">
    <location>
        <begin position="686"/>
        <end position="706"/>
    </location>
</feature>
<dbReference type="GO" id="GO:0030425">
    <property type="term" value="C:dendrite"/>
    <property type="evidence" value="ECO:0007669"/>
    <property type="project" value="TreeGrafter"/>
</dbReference>
<feature type="transmembrane region" description="Helical" evidence="8">
    <location>
        <begin position="362"/>
        <end position="382"/>
    </location>
</feature>
<evidence type="ECO:0000256" key="1">
    <source>
        <dbReference type="ARBA" id="ARBA00004651"/>
    </source>
</evidence>